<feature type="domain" description="UvrD-like helicase ATP-binding" evidence="11">
    <location>
        <begin position="286"/>
        <end position="589"/>
    </location>
</feature>
<evidence type="ECO:0000259" key="11">
    <source>
        <dbReference type="PROSITE" id="PS51198"/>
    </source>
</evidence>
<evidence type="ECO:0000256" key="3">
    <source>
        <dbReference type="ARBA" id="ARBA00022806"/>
    </source>
</evidence>
<protein>
    <recommendedName>
        <fullName evidence="7">DNA 3'-5' helicase</fullName>
        <ecNumber evidence="7">5.6.2.4</ecNumber>
    </recommendedName>
</protein>
<dbReference type="EMBL" id="BAAAPC010000011">
    <property type="protein sequence ID" value="GAA1999302.1"/>
    <property type="molecule type" value="Genomic_DNA"/>
</dbReference>
<dbReference type="PANTHER" id="PTHR11070">
    <property type="entry name" value="UVRD / RECB / PCRA DNA HELICASE FAMILY MEMBER"/>
    <property type="match status" value="1"/>
</dbReference>
<dbReference type="InterPro" id="IPR027417">
    <property type="entry name" value="P-loop_NTPase"/>
</dbReference>
<feature type="binding site" evidence="9">
    <location>
        <begin position="307"/>
        <end position="314"/>
    </location>
    <ligand>
        <name>ATP</name>
        <dbReference type="ChEBI" id="CHEBI:30616"/>
    </ligand>
</feature>
<dbReference type="Gene3D" id="3.40.50.300">
    <property type="entry name" value="P-loop containing nucleotide triphosphate hydrolases"/>
    <property type="match status" value="2"/>
</dbReference>
<name>A0ABN2T5K9_9ACTN</name>
<evidence type="ECO:0000256" key="10">
    <source>
        <dbReference type="SAM" id="MobiDB-lite"/>
    </source>
</evidence>
<keyword evidence="2 9" id="KW-0378">Hydrolase</keyword>
<keyword evidence="4 9" id="KW-0067">ATP-binding</keyword>
<sequence>MSVQGKATLRLLDKADKEIKRLPRVVKGAIYDFQYKFRENPNSPGLRLKQLKGNDRLYSARVTDDYRALLLHVGESDYILVAVRHRSEVYDNLDRFHHQVNPVTGGIEFLEVVESATVRAASGTPGTSEPSGSEGPGSVDSPSAPVADPAPEPGAERQKRSEPEPSGEPPRAHGRPLLAGVSAEQLRELGVAEALIPLALDVSTEEKMLGLVEYAPAHSEEVLLALAEGKGFDEVLESITRPVAATEPVDVTDYSAALNRSTTRVTTEDTDLREAIEDDFGRWKVYLHPTQERLVKRRYKGPARVSGGPGTGKTIVALHRVKYLVEQLPPGRTKAVLLTTYNRNLATDLRKRLLDLGGQELVDRVHIVNIDSLANQIVAEAAQGGRRRWISDAQALDEWQDMLSEIGETRWDADFLNAEWSQVILGQAVNSRADYFRARRAGRGQRISRAQRAEIWQLVERFTMRLDEKRVWTHRQVAEIAARIKGEQAAKIAAYKDDEAQHGGPMLHRLDQSWANLRHDYQHIVVDEAQDLNPAHWKLLRAMVAEKDDDIFLVGDTHQRIYDNYVSLGSLGVNIRGRSSRLTLSYRTTKQILGSALGLLGDEAWDDLDDGSDNLGGYRSILRGPTPSFIRAATWHEELDALAAQVSEWRGIDGDNGSIAVAVPTRDMVGEVERQLSKSGISSVSIGPDGPRAEAAVHVGTLHRFKGLEYRFVAIAGMCDGLVPRRGIERFRESDPLRYRREIQKARSLIFVAATRARDALAVSWHGSPSPFVPTSVASAPAPSLDDGLFRPTNALF</sequence>
<dbReference type="InterPro" id="IPR000212">
    <property type="entry name" value="DNA_helicase_UvrD/REP"/>
</dbReference>
<accession>A0ABN2T5K9</accession>
<reference evidence="12 13" key="1">
    <citation type="journal article" date="2019" name="Int. J. Syst. Evol. Microbiol.">
        <title>The Global Catalogue of Microorganisms (GCM) 10K type strain sequencing project: providing services to taxonomists for standard genome sequencing and annotation.</title>
        <authorList>
            <consortium name="The Broad Institute Genomics Platform"/>
            <consortium name="The Broad Institute Genome Sequencing Center for Infectious Disease"/>
            <person name="Wu L."/>
            <person name="Ma J."/>
        </authorList>
    </citation>
    <scope>NUCLEOTIDE SEQUENCE [LARGE SCALE GENOMIC DNA]</scope>
    <source>
        <strain evidence="12 13">JCM 15313</strain>
    </source>
</reference>
<dbReference type="PROSITE" id="PS51198">
    <property type="entry name" value="UVRD_HELICASE_ATP_BIND"/>
    <property type="match status" value="1"/>
</dbReference>
<dbReference type="Gene3D" id="3.30.2310.20">
    <property type="entry name" value="RelE-like"/>
    <property type="match status" value="1"/>
</dbReference>
<evidence type="ECO:0000256" key="6">
    <source>
        <dbReference type="ARBA" id="ARBA00034617"/>
    </source>
</evidence>
<evidence type="ECO:0000256" key="1">
    <source>
        <dbReference type="ARBA" id="ARBA00022741"/>
    </source>
</evidence>
<dbReference type="Pfam" id="PF13361">
    <property type="entry name" value="UvrD_C"/>
    <property type="match status" value="1"/>
</dbReference>
<feature type="region of interest" description="Disordered" evidence="10">
    <location>
        <begin position="120"/>
        <end position="175"/>
    </location>
</feature>
<keyword evidence="13" id="KW-1185">Reference proteome</keyword>
<dbReference type="PANTHER" id="PTHR11070:SF45">
    <property type="entry name" value="DNA 3'-5' HELICASE"/>
    <property type="match status" value="1"/>
</dbReference>
<dbReference type="Proteomes" id="UP001501585">
    <property type="component" value="Unassembled WGS sequence"/>
</dbReference>
<gene>
    <name evidence="12" type="ORF">GCM10009799_28120</name>
</gene>
<comment type="caution">
    <text evidence="12">The sequence shown here is derived from an EMBL/GenBank/DDBJ whole genome shotgun (WGS) entry which is preliminary data.</text>
</comment>
<keyword evidence="1 9" id="KW-0547">Nucleotide-binding</keyword>
<evidence type="ECO:0000256" key="2">
    <source>
        <dbReference type="ARBA" id="ARBA00022801"/>
    </source>
</evidence>
<dbReference type="InterPro" id="IPR035093">
    <property type="entry name" value="RelE/ParE_toxin_dom_sf"/>
</dbReference>
<proteinExistence type="predicted"/>
<comment type="catalytic activity">
    <reaction evidence="8">
        <text>ATP + H2O = ADP + phosphate + H(+)</text>
        <dbReference type="Rhea" id="RHEA:13065"/>
        <dbReference type="ChEBI" id="CHEBI:15377"/>
        <dbReference type="ChEBI" id="CHEBI:15378"/>
        <dbReference type="ChEBI" id="CHEBI:30616"/>
        <dbReference type="ChEBI" id="CHEBI:43474"/>
        <dbReference type="ChEBI" id="CHEBI:456216"/>
        <dbReference type="EC" id="5.6.2.4"/>
    </reaction>
</comment>
<dbReference type="SUPFAM" id="SSF52540">
    <property type="entry name" value="P-loop containing nucleoside triphosphate hydrolases"/>
    <property type="match status" value="1"/>
</dbReference>
<dbReference type="Pfam" id="PF00580">
    <property type="entry name" value="UvrD-helicase"/>
    <property type="match status" value="1"/>
</dbReference>
<dbReference type="InterPro" id="IPR014017">
    <property type="entry name" value="DNA_helicase_UvrD-like_C"/>
</dbReference>
<organism evidence="12 13">
    <name type="scientific">Nocardiopsis rhodophaea</name>
    <dbReference type="NCBI Taxonomy" id="280238"/>
    <lineage>
        <taxon>Bacteria</taxon>
        <taxon>Bacillati</taxon>
        <taxon>Actinomycetota</taxon>
        <taxon>Actinomycetes</taxon>
        <taxon>Streptosporangiales</taxon>
        <taxon>Nocardiopsidaceae</taxon>
        <taxon>Nocardiopsis</taxon>
    </lineage>
</organism>
<feature type="compositionally biased region" description="Basic and acidic residues" evidence="10">
    <location>
        <begin position="154"/>
        <end position="163"/>
    </location>
</feature>
<feature type="compositionally biased region" description="Low complexity" evidence="10">
    <location>
        <begin position="122"/>
        <end position="149"/>
    </location>
</feature>
<dbReference type="RefSeq" id="WP_344101093.1">
    <property type="nucleotide sequence ID" value="NZ_BAAAPC010000011.1"/>
</dbReference>
<evidence type="ECO:0000256" key="9">
    <source>
        <dbReference type="PROSITE-ProRule" id="PRU00560"/>
    </source>
</evidence>
<evidence type="ECO:0000256" key="5">
    <source>
        <dbReference type="ARBA" id="ARBA00023235"/>
    </source>
</evidence>
<dbReference type="GO" id="GO:0004386">
    <property type="term" value="F:helicase activity"/>
    <property type="evidence" value="ECO:0007669"/>
    <property type="project" value="UniProtKB-KW"/>
</dbReference>
<evidence type="ECO:0000256" key="7">
    <source>
        <dbReference type="ARBA" id="ARBA00034808"/>
    </source>
</evidence>
<dbReference type="SUPFAM" id="SSF143011">
    <property type="entry name" value="RelE-like"/>
    <property type="match status" value="1"/>
</dbReference>
<dbReference type="InterPro" id="IPR014016">
    <property type="entry name" value="UvrD-like_ATP-bd"/>
</dbReference>
<evidence type="ECO:0000256" key="8">
    <source>
        <dbReference type="ARBA" id="ARBA00048988"/>
    </source>
</evidence>
<keyword evidence="3 9" id="KW-0347">Helicase</keyword>
<evidence type="ECO:0000256" key="4">
    <source>
        <dbReference type="ARBA" id="ARBA00022840"/>
    </source>
</evidence>
<keyword evidence="5" id="KW-0413">Isomerase</keyword>
<dbReference type="EC" id="5.6.2.4" evidence="7"/>
<comment type="catalytic activity">
    <reaction evidence="6">
        <text>Couples ATP hydrolysis with the unwinding of duplex DNA by translocating in the 3'-5' direction.</text>
        <dbReference type="EC" id="5.6.2.4"/>
    </reaction>
</comment>
<evidence type="ECO:0000313" key="12">
    <source>
        <dbReference type="EMBL" id="GAA1999302.1"/>
    </source>
</evidence>
<evidence type="ECO:0000313" key="13">
    <source>
        <dbReference type="Proteomes" id="UP001501585"/>
    </source>
</evidence>